<dbReference type="EMBL" id="LT838813">
    <property type="protein sequence ID" value="SMD45031.1"/>
    <property type="molecule type" value="Genomic_DNA"/>
</dbReference>
<dbReference type="PANTHER" id="PTHR30327">
    <property type="entry name" value="UNCHARACTERIZED PROTEIN YQGE"/>
    <property type="match status" value="1"/>
</dbReference>
<dbReference type="Pfam" id="PF02622">
    <property type="entry name" value="DUF179"/>
    <property type="match status" value="1"/>
</dbReference>
<dbReference type="AlphaFoldDB" id="A0A1W2H7Z5"/>
<dbReference type="SUPFAM" id="SSF143456">
    <property type="entry name" value="VC0467-like"/>
    <property type="match status" value="1"/>
</dbReference>
<dbReference type="Gene3D" id="3.40.1740.10">
    <property type="entry name" value="VC0467-like"/>
    <property type="match status" value="1"/>
</dbReference>
<evidence type="ECO:0000256" key="1">
    <source>
        <dbReference type="ARBA" id="ARBA00009600"/>
    </source>
</evidence>
<dbReference type="GO" id="GO:0005829">
    <property type="term" value="C:cytosol"/>
    <property type="evidence" value="ECO:0007669"/>
    <property type="project" value="TreeGrafter"/>
</dbReference>
<evidence type="ECO:0000313" key="2">
    <source>
        <dbReference type="EMBL" id="SMD45031.1"/>
    </source>
</evidence>
<evidence type="ECO:0000313" key="3">
    <source>
        <dbReference type="Proteomes" id="UP000192333"/>
    </source>
</evidence>
<name>A0A1W2H7Z5_9BACT</name>
<protein>
    <submittedName>
        <fullName evidence="2">Putative transcriptional regulator</fullName>
    </submittedName>
</protein>
<sequence length="189" mass="21643">MNLNSKDIPKAGHLLISEPFLQDENFVRSVILVCENNENGSFGLVLNKLSILKLSELVDELNFLESDVYVGGPVEQNTLHFIYFGDQMVSGSIQLGDDLWWGGEFHELILKLKNEEISNENIRFFIGYSGWSEGQLAHELQDNTWIVCDKIDSKSIFYDSPEEIWRNILKNMGGEFQLLANYPIDPRLN</sequence>
<gene>
    <name evidence="2" type="ORF">SAMN00777080_3670</name>
</gene>
<dbReference type="OrthoDB" id="9807486at2"/>
<organism evidence="2 3">
    <name type="scientific">Aquiflexum balticum DSM 16537</name>
    <dbReference type="NCBI Taxonomy" id="758820"/>
    <lineage>
        <taxon>Bacteria</taxon>
        <taxon>Pseudomonadati</taxon>
        <taxon>Bacteroidota</taxon>
        <taxon>Cytophagia</taxon>
        <taxon>Cytophagales</taxon>
        <taxon>Cyclobacteriaceae</taxon>
        <taxon>Aquiflexum</taxon>
    </lineage>
</organism>
<keyword evidence="3" id="KW-1185">Reference proteome</keyword>
<dbReference type="Proteomes" id="UP000192333">
    <property type="component" value="Chromosome I"/>
</dbReference>
<proteinExistence type="inferred from homology"/>
<dbReference type="RefSeq" id="WP_084121791.1">
    <property type="nucleotide sequence ID" value="NZ_LT838813.1"/>
</dbReference>
<dbReference type="InterPro" id="IPR003774">
    <property type="entry name" value="AlgH-like"/>
</dbReference>
<accession>A0A1W2H7Z5</accession>
<dbReference type="STRING" id="758820.SAMN00777080_3670"/>
<reference evidence="3" key="1">
    <citation type="submission" date="2017-04" db="EMBL/GenBank/DDBJ databases">
        <authorList>
            <person name="Varghese N."/>
            <person name="Submissions S."/>
        </authorList>
    </citation>
    <scope>NUCLEOTIDE SEQUENCE [LARGE SCALE GENOMIC DNA]</scope>
    <source>
        <strain evidence="3">DSM 16537</strain>
    </source>
</reference>
<dbReference type="PANTHER" id="PTHR30327:SF1">
    <property type="entry name" value="UPF0301 PROTEIN YQGE"/>
    <property type="match status" value="1"/>
</dbReference>
<comment type="similarity">
    <text evidence="1">Belongs to the UPF0301 (AlgH) family.</text>
</comment>